<keyword evidence="2" id="KW-1185">Reference proteome</keyword>
<organism evidence="1 2">
    <name type="scientific">Riccia fluitans</name>
    <dbReference type="NCBI Taxonomy" id="41844"/>
    <lineage>
        <taxon>Eukaryota</taxon>
        <taxon>Viridiplantae</taxon>
        <taxon>Streptophyta</taxon>
        <taxon>Embryophyta</taxon>
        <taxon>Marchantiophyta</taxon>
        <taxon>Marchantiopsida</taxon>
        <taxon>Marchantiidae</taxon>
        <taxon>Marchantiales</taxon>
        <taxon>Ricciaceae</taxon>
        <taxon>Riccia</taxon>
    </lineage>
</organism>
<evidence type="ECO:0000313" key="1">
    <source>
        <dbReference type="EMBL" id="KAL2620500.1"/>
    </source>
</evidence>
<gene>
    <name evidence="1" type="ORF">R1flu_000705</name>
</gene>
<dbReference type="Proteomes" id="UP001605036">
    <property type="component" value="Unassembled WGS sequence"/>
</dbReference>
<evidence type="ECO:0000313" key="2">
    <source>
        <dbReference type="Proteomes" id="UP001605036"/>
    </source>
</evidence>
<dbReference type="AlphaFoldDB" id="A0ABD1Y186"/>
<dbReference type="EMBL" id="JBHFFA010000006">
    <property type="protein sequence ID" value="KAL2620500.1"/>
    <property type="molecule type" value="Genomic_DNA"/>
</dbReference>
<reference evidence="1 2" key="1">
    <citation type="submission" date="2024-09" db="EMBL/GenBank/DDBJ databases">
        <title>Chromosome-scale assembly of Riccia fluitans.</title>
        <authorList>
            <person name="Paukszto L."/>
            <person name="Sawicki J."/>
            <person name="Karawczyk K."/>
            <person name="Piernik-Szablinska J."/>
            <person name="Szczecinska M."/>
            <person name="Mazdziarz M."/>
        </authorList>
    </citation>
    <scope>NUCLEOTIDE SEQUENCE [LARGE SCALE GENOMIC DNA]</scope>
    <source>
        <strain evidence="1">Rf_01</strain>
        <tissue evidence="1">Aerial parts of the thallus</tissue>
    </source>
</reference>
<protein>
    <submittedName>
        <fullName evidence="1">Uncharacterized protein</fullName>
    </submittedName>
</protein>
<proteinExistence type="predicted"/>
<name>A0ABD1Y186_9MARC</name>
<sequence length="224" mass="24120">MADSPHDLRMDVYDTGPGDIIPCDLRELASKTDDDSNLIRTRGGSRFGLGRNSGDPPYGGWCKTISYAASADHDLTGGSDLRLDLDEWIGASFESKFYPVQRPARGQVEGQFKVCCNCDGLQCHAQFMISCGCVPSLSWTGASNVLSVVHLAHDFADFPSLVVVSDSALSYALASSHPRPGHLVFQHLASTLVGPVLPLPRVLGLGSRHGFMIASGLWSPIRVY</sequence>
<accession>A0ABD1Y186</accession>
<comment type="caution">
    <text evidence="1">The sequence shown here is derived from an EMBL/GenBank/DDBJ whole genome shotgun (WGS) entry which is preliminary data.</text>
</comment>